<evidence type="ECO:0000313" key="1">
    <source>
        <dbReference type="EMBL" id="OLP93942.1"/>
    </source>
</evidence>
<sequence length="193" mass="22059">MTVPVSINFVNVPVRRRRPVLKKVDIAYPVIYPSSWMKFLLREHSYLVLGGIDIMDTARWQAMLSEFWLLHKAYDTSHIMHSYCTRFLYTVVPAELYWKDATLDKLNVDSPLGPTTFYFCVVGVKGDWVYLRKEWYNLAMDAPWRSAGGGPTPFKKDLSPLFAVPGLGAPERAVVDPAHTWHIGSLGSIKYCM</sequence>
<proteinExistence type="predicted"/>
<dbReference type="AlphaFoldDB" id="A0A1Q9DFH8"/>
<gene>
    <name evidence="1" type="ORF">AK812_SmicGene24102</name>
</gene>
<organism evidence="1 2">
    <name type="scientific">Symbiodinium microadriaticum</name>
    <name type="common">Dinoflagellate</name>
    <name type="synonym">Zooxanthella microadriatica</name>
    <dbReference type="NCBI Taxonomy" id="2951"/>
    <lineage>
        <taxon>Eukaryota</taxon>
        <taxon>Sar</taxon>
        <taxon>Alveolata</taxon>
        <taxon>Dinophyceae</taxon>
        <taxon>Suessiales</taxon>
        <taxon>Symbiodiniaceae</taxon>
        <taxon>Symbiodinium</taxon>
    </lineage>
</organism>
<comment type="caution">
    <text evidence="1">The sequence shown here is derived from an EMBL/GenBank/DDBJ whole genome shotgun (WGS) entry which is preliminary data.</text>
</comment>
<dbReference type="OrthoDB" id="444570at2759"/>
<evidence type="ECO:0000313" key="2">
    <source>
        <dbReference type="Proteomes" id="UP000186817"/>
    </source>
</evidence>
<accession>A0A1Q9DFH8</accession>
<reference evidence="1 2" key="1">
    <citation type="submission" date="2016-02" db="EMBL/GenBank/DDBJ databases">
        <title>Genome analysis of coral dinoflagellate symbionts highlights evolutionary adaptations to a symbiotic lifestyle.</title>
        <authorList>
            <person name="Aranda M."/>
            <person name="Li Y."/>
            <person name="Liew Y.J."/>
            <person name="Baumgarten S."/>
            <person name="Simakov O."/>
            <person name="Wilson M."/>
            <person name="Piel J."/>
            <person name="Ashoor H."/>
            <person name="Bougouffa S."/>
            <person name="Bajic V.B."/>
            <person name="Ryu T."/>
            <person name="Ravasi T."/>
            <person name="Bayer T."/>
            <person name="Micklem G."/>
            <person name="Kim H."/>
            <person name="Bhak J."/>
            <person name="Lajeunesse T.C."/>
            <person name="Voolstra C.R."/>
        </authorList>
    </citation>
    <scope>NUCLEOTIDE SEQUENCE [LARGE SCALE GENOMIC DNA]</scope>
    <source>
        <strain evidence="1 2">CCMP2467</strain>
    </source>
</reference>
<dbReference type="Proteomes" id="UP000186817">
    <property type="component" value="Unassembled WGS sequence"/>
</dbReference>
<keyword evidence="2" id="KW-1185">Reference proteome</keyword>
<protein>
    <submittedName>
        <fullName evidence="1">Uncharacterized protein</fullName>
    </submittedName>
</protein>
<dbReference type="EMBL" id="LSRX01000564">
    <property type="protein sequence ID" value="OLP93942.1"/>
    <property type="molecule type" value="Genomic_DNA"/>
</dbReference>
<name>A0A1Q9DFH8_SYMMI</name>